<accession>A0A327M8H6</accession>
<feature type="region of interest" description="Disordered" evidence="1">
    <location>
        <begin position="22"/>
        <end position="56"/>
    </location>
</feature>
<proteinExistence type="predicted"/>
<gene>
    <name evidence="2" type="ORF">DOO78_10800</name>
</gene>
<comment type="caution">
    <text evidence="2">The sequence shown here is derived from an EMBL/GenBank/DDBJ whole genome shotgun (WGS) entry which is preliminary data.</text>
</comment>
<name>A0A327M8H6_9PROT</name>
<reference evidence="3" key="1">
    <citation type="submission" date="2018-06" db="EMBL/GenBank/DDBJ databases">
        <authorList>
            <person name="Khan S.A."/>
        </authorList>
    </citation>
    <scope>NUCLEOTIDE SEQUENCE [LARGE SCALE GENOMIC DNA]</scope>
    <source>
        <strain evidence="3">DB-1506</strain>
    </source>
</reference>
<protein>
    <submittedName>
        <fullName evidence="2">Uncharacterized protein</fullName>
    </submittedName>
</protein>
<dbReference type="RefSeq" id="WP_111469771.1">
    <property type="nucleotide sequence ID" value="NZ_QLIX01000006.1"/>
</dbReference>
<dbReference type="AlphaFoldDB" id="A0A327M8H6"/>
<dbReference type="Proteomes" id="UP000249065">
    <property type="component" value="Unassembled WGS sequence"/>
</dbReference>
<keyword evidence="3" id="KW-1185">Reference proteome</keyword>
<evidence type="ECO:0000256" key="1">
    <source>
        <dbReference type="SAM" id="MobiDB-lite"/>
    </source>
</evidence>
<feature type="compositionally biased region" description="Low complexity" evidence="1">
    <location>
        <begin position="37"/>
        <end position="56"/>
    </location>
</feature>
<sequence length="74" mass="7367">MSITASVLACIPGLAAMVTDRREAPAIPAPPGRPDDAPAGGHDPAAQAAPARDPWSGVVASRLSRAALARDDAA</sequence>
<evidence type="ECO:0000313" key="3">
    <source>
        <dbReference type="Proteomes" id="UP000249065"/>
    </source>
</evidence>
<evidence type="ECO:0000313" key="2">
    <source>
        <dbReference type="EMBL" id="RAI59019.1"/>
    </source>
</evidence>
<dbReference type="EMBL" id="QLIX01000006">
    <property type="protein sequence ID" value="RAI59019.1"/>
    <property type="molecule type" value="Genomic_DNA"/>
</dbReference>
<organism evidence="2 3">
    <name type="scientific">Roseicella frigidaeris</name>
    <dbReference type="NCBI Taxonomy" id="2230885"/>
    <lineage>
        <taxon>Bacteria</taxon>
        <taxon>Pseudomonadati</taxon>
        <taxon>Pseudomonadota</taxon>
        <taxon>Alphaproteobacteria</taxon>
        <taxon>Acetobacterales</taxon>
        <taxon>Roseomonadaceae</taxon>
        <taxon>Roseicella</taxon>
    </lineage>
</organism>